<dbReference type="Proteomes" id="UP000186817">
    <property type="component" value="Unassembled WGS sequence"/>
</dbReference>
<accession>A0A1Q9BQW5</accession>
<comment type="caution">
    <text evidence="2">The sequence shown here is derived from an EMBL/GenBank/DDBJ whole genome shotgun (WGS) entry which is preliminary data.</text>
</comment>
<evidence type="ECO:0000256" key="1">
    <source>
        <dbReference type="SAM" id="MobiDB-lite"/>
    </source>
</evidence>
<reference evidence="2 3" key="1">
    <citation type="submission" date="2016-02" db="EMBL/GenBank/DDBJ databases">
        <title>Genome analysis of coral dinoflagellate symbionts highlights evolutionary adaptations to a symbiotic lifestyle.</title>
        <authorList>
            <person name="Aranda M."/>
            <person name="Li Y."/>
            <person name="Liew Y.J."/>
            <person name="Baumgarten S."/>
            <person name="Simakov O."/>
            <person name="Wilson M."/>
            <person name="Piel J."/>
            <person name="Ashoor H."/>
            <person name="Bougouffa S."/>
            <person name="Bajic V.B."/>
            <person name="Ryu T."/>
            <person name="Ravasi T."/>
            <person name="Bayer T."/>
            <person name="Micklem G."/>
            <person name="Kim H."/>
            <person name="Bhak J."/>
            <person name="Lajeunesse T.C."/>
            <person name="Voolstra C.R."/>
        </authorList>
    </citation>
    <scope>NUCLEOTIDE SEQUENCE [LARGE SCALE GENOMIC DNA]</scope>
    <source>
        <strain evidence="2 3">CCMP2467</strain>
    </source>
</reference>
<gene>
    <name evidence="2" type="ORF">AK812_SmicGene47836</name>
</gene>
<evidence type="ECO:0000313" key="3">
    <source>
        <dbReference type="Proteomes" id="UP000186817"/>
    </source>
</evidence>
<feature type="non-terminal residue" evidence="2">
    <location>
        <position position="30"/>
    </location>
</feature>
<dbReference type="AlphaFoldDB" id="A0A1Q9BQW5"/>
<dbReference type="EMBL" id="LSRX01006457">
    <property type="protein sequence ID" value="OLP73076.1"/>
    <property type="molecule type" value="Genomic_DNA"/>
</dbReference>
<evidence type="ECO:0000313" key="2">
    <source>
        <dbReference type="EMBL" id="OLP73076.1"/>
    </source>
</evidence>
<organism evidence="2 3">
    <name type="scientific">Symbiodinium microadriaticum</name>
    <name type="common">Dinoflagellate</name>
    <name type="synonym">Zooxanthella microadriatica</name>
    <dbReference type="NCBI Taxonomy" id="2951"/>
    <lineage>
        <taxon>Eukaryota</taxon>
        <taxon>Sar</taxon>
        <taxon>Alveolata</taxon>
        <taxon>Dinophyceae</taxon>
        <taxon>Suessiales</taxon>
        <taxon>Symbiodiniaceae</taxon>
        <taxon>Symbiodinium</taxon>
    </lineage>
</organism>
<protein>
    <submittedName>
        <fullName evidence="2">Uncharacterized protein</fullName>
    </submittedName>
</protein>
<name>A0A1Q9BQW5_SYMMI</name>
<feature type="compositionally biased region" description="Basic residues" evidence="1">
    <location>
        <begin position="9"/>
        <end position="23"/>
    </location>
</feature>
<sequence length="30" mass="3286">WGYGAGTRRGGRLRGRRLGRGAVRRGDTDV</sequence>
<feature type="non-terminal residue" evidence="2">
    <location>
        <position position="1"/>
    </location>
</feature>
<feature type="region of interest" description="Disordered" evidence="1">
    <location>
        <begin position="1"/>
        <end position="30"/>
    </location>
</feature>
<keyword evidence="3" id="KW-1185">Reference proteome</keyword>
<proteinExistence type="predicted"/>